<evidence type="ECO:0000259" key="3">
    <source>
        <dbReference type="Pfam" id="PF25137"/>
    </source>
</evidence>
<dbReference type="RefSeq" id="WP_118175218.1">
    <property type="nucleotide sequence ID" value="NZ_JAQEAO010000031.1"/>
</dbReference>
<comment type="caution">
    <text evidence="4">The sequence shown here is derived from an EMBL/GenBank/DDBJ whole genome shotgun (WGS) entry which is preliminary data.</text>
</comment>
<accession>A0A414NZ29</accession>
<feature type="domain" description="Alcohol dehydrogenase iron-type/glycerol dehydrogenase GldA" evidence="2">
    <location>
        <begin position="10"/>
        <end position="182"/>
    </location>
</feature>
<dbReference type="Gene3D" id="1.20.1090.10">
    <property type="entry name" value="Dehydroquinate synthase-like - alpha domain"/>
    <property type="match status" value="1"/>
</dbReference>
<dbReference type="Pfam" id="PF00465">
    <property type="entry name" value="Fe-ADH"/>
    <property type="match status" value="1"/>
</dbReference>
<keyword evidence="1" id="KW-0560">Oxidoreductase</keyword>
<dbReference type="AlphaFoldDB" id="A0A414NZ29"/>
<dbReference type="PANTHER" id="PTHR43633:SF1">
    <property type="entry name" value="ALCOHOL DEHYDROGENASE YQHD"/>
    <property type="match status" value="1"/>
</dbReference>
<dbReference type="GO" id="GO:0005829">
    <property type="term" value="C:cytosol"/>
    <property type="evidence" value="ECO:0007669"/>
    <property type="project" value="TreeGrafter"/>
</dbReference>
<evidence type="ECO:0000259" key="2">
    <source>
        <dbReference type="Pfam" id="PF00465"/>
    </source>
</evidence>
<dbReference type="InterPro" id="IPR044731">
    <property type="entry name" value="BDH-like"/>
</dbReference>
<proteinExistence type="predicted"/>
<organism evidence="4 5">
    <name type="scientific">Mitsuokella multacida</name>
    <dbReference type="NCBI Taxonomy" id="52226"/>
    <lineage>
        <taxon>Bacteria</taxon>
        <taxon>Bacillati</taxon>
        <taxon>Bacillota</taxon>
        <taxon>Negativicutes</taxon>
        <taxon>Selenomonadales</taxon>
        <taxon>Selenomonadaceae</taxon>
        <taxon>Mitsuokella</taxon>
    </lineage>
</organism>
<name>A0A414NZ29_9FIRM</name>
<dbReference type="PANTHER" id="PTHR43633">
    <property type="entry name" value="ALCOHOL DEHYDROGENASE YQHD"/>
    <property type="match status" value="1"/>
</dbReference>
<dbReference type="GO" id="GO:1990362">
    <property type="term" value="F:butanol dehydrogenase (NAD+) activity"/>
    <property type="evidence" value="ECO:0007669"/>
    <property type="project" value="InterPro"/>
</dbReference>
<dbReference type="GO" id="GO:0046872">
    <property type="term" value="F:metal ion binding"/>
    <property type="evidence" value="ECO:0007669"/>
    <property type="project" value="InterPro"/>
</dbReference>
<sequence>MLGNFSYCNPGKLYFGDKSLDYLNAELPKYGKNVVLIYGGGSIKKNGIYDDVIKILEAQGKNVAEIAGVMPNPTLAKLYEGIEIARQHRADFLLAVGGGSVCDYAKAVSVSVNCEEDPWQKYFLRFEEPSCETLPVGCVLTMVGTGSEMNAGAVITNQETKQKIGHVFADEKIIPRFAILNPKYTMTLPHRQMVAGIYDIFNHICEQYFSGTDDNTSDYISEGLMRSVLHASRIANKNPQDYEARSNLMWTATWALNTLIAKGKSTDWMVHMLGQAVGAYTNATHGMTLAAVSLPYYRHILPYGLPKFKRFAIEVWKVNPEGKTDEAIAEEGLKAMEAWMKELGLAMNISELGADASMIDGIADATFILKGGYKVLSREEVVTILKESL</sequence>
<dbReference type="InterPro" id="IPR056798">
    <property type="entry name" value="ADH_Fe_C"/>
</dbReference>
<evidence type="ECO:0000313" key="5">
    <source>
        <dbReference type="Proteomes" id="UP000283442"/>
    </source>
</evidence>
<dbReference type="Pfam" id="PF25137">
    <property type="entry name" value="ADH_Fe_C"/>
    <property type="match status" value="1"/>
</dbReference>
<gene>
    <name evidence="4" type="ORF">DW674_03390</name>
</gene>
<dbReference type="EMBL" id="QRHE01000002">
    <property type="protein sequence ID" value="RHF52959.1"/>
    <property type="molecule type" value="Genomic_DNA"/>
</dbReference>
<dbReference type="OrthoDB" id="1623957at2"/>
<dbReference type="CDD" id="cd08187">
    <property type="entry name" value="BDH"/>
    <property type="match status" value="1"/>
</dbReference>
<dbReference type="Proteomes" id="UP000283442">
    <property type="component" value="Unassembled WGS sequence"/>
</dbReference>
<dbReference type="GO" id="GO:1990002">
    <property type="term" value="F:methylglyoxal reductase (NADPH) (acetol producing) activity"/>
    <property type="evidence" value="ECO:0007669"/>
    <property type="project" value="TreeGrafter"/>
</dbReference>
<dbReference type="FunFam" id="3.40.50.1970:FF:000003">
    <property type="entry name" value="Alcohol dehydrogenase, iron-containing"/>
    <property type="match status" value="1"/>
</dbReference>
<evidence type="ECO:0000256" key="1">
    <source>
        <dbReference type="ARBA" id="ARBA00023002"/>
    </source>
</evidence>
<dbReference type="GO" id="GO:0008106">
    <property type="term" value="F:alcohol dehydrogenase (NADP+) activity"/>
    <property type="evidence" value="ECO:0007669"/>
    <property type="project" value="TreeGrafter"/>
</dbReference>
<dbReference type="Gene3D" id="3.40.50.1970">
    <property type="match status" value="1"/>
</dbReference>
<protein>
    <submittedName>
        <fullName evidence="4">Iron-containing alcohol dehydrogenase</fullName>
    </submittedName>
</protein>
<feature type="domain" description="Fe-containing alcohol dehydrogenase-like C-terminal" evidence="3">
    <location>
        <begin position="194"/>
        <end position="388"/>
    </location>
</feature>
<dbReference type="InterPro" id="IPR001670">
    <property type="entry name" value="ADH_Fe/GldA"/>
</dbReference>
<dbReference type="SUPFAM" id="SSF56796">
    <property type="entry name" value="Dehydroquinate synthase-like"/>
    <property type="match status" value="1"/>
</dbReference>
<evidence type="ECO:0000313" key="4">
    <source>
        <dbReference type="EMBL" id="RHF52959.1"/>
    </source>
</evidence>
<reference evidence="4 5" key="1">
    <citation type="submission" date="2018-08" db="EMBL/GenBank/DDBJ databases">
        <title>A genome reference for cultivated species of the human gut microbiota.</title>
        <authorList>
            <person name="Zou Y."/>
            <person name="Xue W."/>
            <person name="Luo G."/>
        </authorList>
    </citation>
    <scope>NUCLEOTIDE SEQUENCE [LARGE SCALE GENOMIC DNA]</scope>
    <source>
        <strain evidence="4 5">AM25-21AC</strain>
    </source>
</reference>